<dbReference type="PRINTS" id="PR00722">
    <property type="entry name" value="CHYMOTRYPSIN"/>
</dbReference>
<dbReference type="InterPro" id="IPR033116">
    <property type="entry name" value="TRYPSIN_SER"/>
</dbReference>
<sequence>MLPLGLFREFHGRSLCAVVASLITATSLSALLLWHGNRNYPAILQPAVYRGYRLKKNFAGVFDAVTAGPNSLPNTTFYDYTTTNTSLIDQTEPSNSTDHAKQLLRLNGVALSNVVLTHIASRVVAIVQVTPYFQSVKPRHICGGTALSSEWIITAAHCVAHLKKSLRLLKVARFMPNRASGLNNDSHLVRGSPVHPIEEIFVHPDFDSKNILSDDIALVKINPKKIDDILPWGEEAGDVGAPNHKELEPTSSEAVPCLVAGAGRLRHNAVLPHEVENQYLHVAIVTRKSCSDLLSLLNHKVPENVARRRLQSDTHICAGGQLDDGDTCQGDSGGPLICAVHGSYDREAEQFDEWYLAGIASSGIGCGKYGIPSIYTRIQAYKKWIKSNYKPAVVSSAFNSVNSTR</sequence>
<keyword evidence="3" id="KW-0720">Serine protease</keyword>
<keyword evidence="1" id="KW-1015">Disulfide bond</keyword>
<comment type="similarity">
    <text evidence="2">Belongs to the peptidase S1 family. CLIP subfamily.</text>
</comment>
<keyword evidence="3" id="KW-0378">Hydrolase</keyword>
<keyword evidence="3" id="KW-0645">Protease</keyword>
<feature type="domain" description="Peptidase S1" evidence="4">
    <location>
        <begin position="119"/>
        <end position="390"/>
    </location>
</feature>
<dbReference type="PROSITE" id="PS00135">
    <property type="entry name" value="TRYPSIN_SER"/>
    <property type="match status" value="1"/>
</dbReference>
<keyword evidence="6" id="KW-1185">Reference proteome</keyword>
<evidence type="ECO:0000256" key="1">
    <source>
        <dbReference type="ARBA" id="ARBA00023157"/>
    </source>
</evidence>
<accession>A0A4S2LJT3</accession>
<dbReference type="EMBL" id="SJOL01008299">
    <property type="protein sequence ID" value="TGZ60707.1"/>
    <property type="molecule type" value="Genomic_DNA"/>
</dbReference>
<dbReference type="OrthoDB" id="10012881at2759"/>
<dbReference type="SUPFAM" id="SSF50494">
    <property type="entry name" value="Trypsin-like serine proteases"/>
    <property type="match status" value="1"/>
</dbReference>
<dbReference type="SMART" id="SM00020">
    <property type="entry name" value="Tryp_SPc"/>
    <property type="match status" value="1"/>
</dbReference>
<evidence type="ECO:0000256" key="3">
    <source>
        <dbReference type="RuleBase" id="RU363034"/>
    </source>
</evidence>
<dbReference type="InterPro" id="IPR018114">
    <property type="entry name" value="TRYPSIN_HIS"/>
</dbReference>
<dbReference type="InterPro" id="IPR043504">
    <property type="entry name" value="Peptidase_S1_PA_chymotrypsin"/>
</dbReference>
<dbReference type="PANTHER" id="PTHR24256">
    <property type="entry name" value="TRYPTASE-RELATED"/>
    <property type="match status" value="1"/>
</dbReference>
<dbReference type="AlphaFoldDB" id="A0A4S2LJT3"/>
<dbReference type="Proteomes" id="UP000308267">
    <property type="component" value="Unassembled WGS sequence"/>
</dbReference>
<dbReference type="GO" id="GO:0006508">
    <property type="term" value="P:proteolysis"/>
    <property type="evidence" value="ECO:0007669"/>
    <property type="project" value="UniProtKB-KW"/>
</dbReference>
<dbReference type="CDD" id="cd00190">
    <property type="entry name" value="Tryp_SPc"/>
    <property type="match status" value="1"/>
</dbReference>
<proteinExistence type="inferred from homology"/>
<dbReference type="PROSITE" id="PS00134">
    <property type="entry name" value="TRYPSIN_HIS"/>
    <property type="match status" value="1"/>
</dbReference>
<dbReference type="InterPro" id="IPR001314">
    <property type="entry name" value="Peptidase_S1A"/>
</dbReference>
<organism evidence="5 6">
    <name type="scientific">Opisthorchis felineus</name>
    <dbReference type="NCBI Taxonomy" id="147828"/>
    <lineage>
        <taxon>Eukaryota</taxon>
        <taxon>Metazoa</taxon>
        <taxon>Spiralia</taxon>
        <taxon>Lophotrochozoa</taxon>
        <taxon>Platyhelminthes</taxon>
        <taxon>Trematoda</taxon>
        <taxon>Digenea</taxon>
        <taxon>Opisthorchiida</taxon>
        <taxon>Opisthorchiata</taxon>
        <taxon>Opisthorchiidae</taxon>
        <taxon>Opisthorchis</taxon>
    </lineage>
</organism>
<evidence type="ECO:0000256" key="2">
    <source>
        <dbReference type="ARBA" id="ARBA00024195"/>
    </source>
</evidence>
<protein>
    <recommendedName>
        <fullName evidence="4">Peptidase S1 domain-containing protein</fullName>
    </recommendedName>
</protein>
<dbReference type="GO" id="GO:0004252">
    <property type="term" value="F:serine-type endopeptidase activity"/>
    <property type="evidence" value="ECO:0007669"/>
    <property type="project" value="InterPro"/>
</dbReference>
<dbReference type="Pfam" id="PF00089">
    <property type="entry name" value="Trypsin"/>
    <property type="match status" value="1"/>
</dbReference>
<dbReference type="PROSITE" id="PS50240">
    <property type="entry name" value="TRYPSIN_DOM"/>
    <property type="match status" value="1"/>
</dbReference>
<name>A0A4S2LJT3_OPIFE</name>
<evidence type="ECO:0000313" key="5">
    <source>
        <dbReference type="EMBL" id="TGZ60707.1"/>
    </source>
</evidence>
<dbReference type="InterPro" id="IPR051487">
    <property type="entry name" value="Ser/Thr_Proteases_Immune/Dev"/>
</dbReference>
<dbReference type="InterPro" id="IPR001254">
    <property type="entry name" value="Trypsin_dom"/>
</dbReference>
<reference evidence="5 6" key="1">
    <citation type="journal article" date="2019" name="BMC Genomics">
        <title>New insights from Opisthorchis felineus genome: update on genomics of the epidemiologically important liver flukes.</title>
        <authorList>
            <person name="Ershov N.I."/>
            <person name="Mordvinov V.A."/>
            <person name="Prokhortchouk E.B."/>
            <person name="Pakharukova M.Y."/>
            <person name="Gunbin K.V."/>
            <person name="Ustyantsev K."/>
            <person name="Genaev M.A."/>
            <person name="Blinov A.G."/>
            <person name="Mazur A."/>
            <person name="Boulygina E."/>
            <person name="Tsygankova S."/>
            <person name="Khrameeva E."/>
            <person name="Chekanov N."/>
            <person name="Fan G."/>
            <person name="Xiao A."/>
            <person name="Zhang H."/>
            <person name="Xu X."/>
            <person name="Yang H."/>
            <person name="Solovyev V."/>
            <person name="Lee S.M."/>
            <person name="Liu X."/>
            <person name="Afonnikov D.A."/>
            <person name="Skryabin K.G."/>
        </authorList>
    </citation>
    <scope>NUCLEOTIDE SEQUENCE [LARGE SCALE GENOMIC DNA]</scope>
    <source>
        <strain evidence="5">AK-0245</strain>
        <tissue evidence="5">Whole organism</tissue>
    </source>
</reference>
<gene>
    <name evidence="5" type="ORF">CRM22_008383</name>
</gene>
<comment type="caution">
    <text evidence="5">The sequence shown here is derived from an EMBL/GenBank/DDBJ whole genome shotgun (WGS) entry which is preliminary data.</text>
</comment>
<dbReference type="STRING" id="147828.A0A4S2LJT3"/>
<evidence type="ECO:0000313" key="6">
    <source>
        <dbReference type="Proteomes" id="UP000308267"/>
    </source>
</evidence>
<dbReference type="InterPro" id="IPR009003">
    <property type="entry name" value="Peptidase_S1_PA"/>
</dbReference>
<dbReference type="Gene3D" id="2.40.10.10">
    <property type="entry name" value="Trypsin-like serine proteases"/>
    <property type="match status" value="1"/>
</dbReference>
<evidence type="ECO:0000259" key="4">
    <source>
        <dbReference type="PROSITE" id="PS50240"/>
    </source>
</evidence>